<accession>A0AA38I791</accession>
<evidence type="ECO:0000313" key="1">
    <source>
        <dbReference type="EMBL" id="KAJ3649062.1"/>
    </source>
</evidence>
<comment type="caution">
    <text evidence="1">The sequence shown here is derived from an EMBL/GenBank/DDBJ whole genome shotgun (WGS) entry which is preliminary data.</text>
</comment>
<dbReference type="Proteomes" id="UP001168821">
    <property type="component" value="Unassembled WGS sequence"/>
</dbReference>
<dbReference type="AlphaFoldDB" id="A0AA38I791"/>
<reference evidence="1" key="1">
    <citation type="journal article" date="2023" name="G3 (Bethesda)">
        <title>Whole genome assemblies of Zophobas morio and Tenebrio molitor.</title>
        <authorList>
            <person name="Kaur S."/>
            <person name="Stinson S.A."/>
            <person name="diCenzo G.C."/>
        </authorList>
    </citation>
    <scope>NUCLEOTIDE SEQUENCE</scope>
    <source>
        <strain evidence="1">QUZm001</strain>
    </source>
</reference>
<sequence length="90" mass="10176">MALFNLLKVMWITAALITMAAVSSGLSLHKLSASLSNVRNLDEQIRLAYKPEAEEAFRPGRFLVDNSSDDDFIREDRTIKFPKLMRTTTS</sequence>
<gene>
    <name evidence="1" type="ORF">Zmor_020824</name>
</gene>
<organism evidence="1 2">
    <name type="scientific">Zophobas morio</name>
    <dbReference type="NCBI Taxonomy" id="2755281"/>
    <lineage>
        <taxon>Eukaryota</taxon>
        <taxon>Metazoa</taxon>
        <taxon>Ecdysozoa</taxon>
        <taxon>Arthropoda</taxon>
        <taxon>Hexapoda</taxon>
        <taxon>Insecta</taxon>
        <taxon>Pterygota</taxon>
        <taxon>Neoptera</taxon>
        <taxon>Endopterygota</taxon>
        <taxon>Coleoptera</taxon>
        <taxon>Polyphaga</taxon>
        <taxon>Cucujiformia</taxon>
        <taxon>Tenebrionidae</taxon>
        <taxon>Zophobas</taxon>
    </lineage>
</organism>
<protein>
    <submittedName>
        <fullName evidence="1">Uncharacterized protein</fullName>
    </submittedName>
</protein>
<dbReference type="EMBL" id="JALNTZ010000006">
    <property type="protein sequence ID" value="KAJ3649062.1"/>
    <property type="molecule type" value="Genomic_DNA"/>
</dbReference>
<proteinExistence type="predicted"/>
<evidence type="ECO:0000313" key="2">
    <source>
        <dbReference type="Proteomes" id="UP001168821"/>
    </source>
</evidence>
<name>A0AA38I791_9CUCU</name>
<keyword evidence="2" id="KW-1185">Reference proteome</keyword>